<dbReference type="EMBL" id="CASHTH010002442">
    <property type="protein sequence ID" value="CAI8029854.1"/>
    <property type="molecule type" value="Genomic_DNA"/>
</dbReference>
<name>A0AA35SI42_GEOBA</name>
<protein>
    <submittedName>
        <fullName evidence="3">Ribulose-phosphate 3-epimerase</fullName>
    </submittedName>
</protein>
<proteinExistence type="predicted"/>
<evidence type="ECO:0000256" key="1">
    <source>
        <dbReference type="ARBA" id="ARBA00022723"/>
    </source>
</evidence>
<dbReference type="InterPro" id="IPR011060">
    <property type="entry name" value="RibuloseP-bd_barrel"/>
</dbReference>
<evidence type="ECO:0000313" key="3">
    <source>
        <dbReference type="EMBL" id="CAI8029854.1"/>
    </source>
</evidence>
<evidence type="ECO:0000313" key="4">
    <source>
        <dbReference type="Proteomes" id="UP001174909"/>
    </source>
</evidence>
<dbReference type="GO" id="GO:0005975">
    <property type="term" value="P:carbohydrate metabolic process"/>
    <property type="evidence" value="ECO:0007669"/>
    <property type="project" value="InterPro"/>
</dbReference>
<dbReference type="Pfam" id="PF00834">
    <property type="entry name" value="Ribul_P_3_epim"/>
    <property type="match status" value="1"/>
</dbReference>
<dbReference type="Gene3D" id="3.20.20.70">
    <property type="entry name" value="Aldolase class I"/>
    <property type="match status" value="1"/>
</dbReference>
<organism evidence="3 4">
    <name type="scientific">Geodia barretti</name>
    <name type="common">Barrett's horny sponge</name>
    <dbReference type="NCBI Taxonomy" id="519541"/>
    <lineage>
        <taxon>Eukaryota</taxon>
        <taxon>Metazoa</taxon>
        <taxon>Porifera</taxon>
        <taxon>Demospongiae</taxon>
        <taxon>Heteroscleromorpha</taxon>
        <taxon>Tetractinellida</taxon>
        <taxon>Astrophorina</taxon>
        <taxon>Geodiidae</taxon>
        <taxon>Geodia</taxon>
    </lineage>
</organism>
<keyword evidence="4" id="KW-1185">Reference proteome</keyword>
<reference evidence="3" key="1">
    <citation type="submission" date="2023-03" db="EMBL/GenBank/DDBJ databases">
        <authorList>
            <person name="Steffen K."/>
            <person name="Cardenas P."/>
        </authorList>
    </citation>
    <scope>NUCLEOTIDE SEQUENCE</scope>
</reference>
<keyword evidence="2" id="KW-0413">Isomerase</keyword>
<gene>
    <name evidence="3" type="ORF">GBAR_LOCUS16940</name>
</gene>
<dbReference type="Proteomes" id="UP001174909">
    <property type="component" value="Unassembled WGS sequence"/>
</dbReference>
<evidence type="ECO:0000256" key="2">
    <source>
        <dbReference type="ARBA" id="ARBA00023235"/>
    </source>
</evidence>
<sequence>MVENNDFFVEAVAEIGVQQIAVHVESATHLDRTLSLIQAHGVKAGAALNPATPLSALAYVLERLDFVLIMTVNPGFAGQKLVPATLRKIAECRAFLNERGVDLPIEVDGNVSFENIPKMVSAGADILVGGTSSVFQKSGSRLENIQQAQKAIALGLAEREGGQWA</sequence>
<dbReference type="AlphaFoldDB" id="A0AA35SI42"/>
<dbReference type="PANTHER" id="PTHR11749">
    <property type="entry name" value="RIBULOSE-5-PHOSPHATE-3-EPIMERASE"/>
    <property type="match status" value="1"/>
</dbReference>
<dbReference type="InterPro" id="IPR000056">
    <property type="entry name" value="Ribul_P_3_epim-like"/>
</dbReference>
<dbReference type="GO" id="GO:0046872">
    <property type="term" value="F:metal ion binding"/>
    <property type="evidence" value="ECO:0007669"/>
    <property type="project" value="UniProtKB-KW"/>
</dbReference>
<dbReference type="GO" id="GO:0016857">
    <property type="term" value="F:racemase and epimerase activity, acting on carbohydrates and derivatives"/>
    <property type="evidence" value="ECO:0007669"/>
    <property type="project" value="InterPro"/>
</dbReference>
<accession>A0AA35SI42</accession>
<dbReference type="InterPro" id="IPR013785">
    <property type="entry name" value="Aldolase_TIM"/>
</dbReference>
<keyword evidence="1" id="KW-0479">Metal-binding</keyword>
<dbReference type="CDD" id="cd00429">
    <property type="entry name" value="RPE"/>
    <property type="match status" value="1"/>
</dbReference>
<dbReference type="SUPFAM" id="SSF51366">
    <property type="entry name" value="Ribulose-phoshate binding barrel"/>
    <property type="match status" value="1"/>
</dbReference>
<comment type="caution">
    <text evidence="3">The sequence shown here is derived from an EMBL/GenBank/DDBJ whole genome shotgun (WGS) entry which is preliminary data.</text>
</comment>